<proteinExistence type="inferred from homology"/>
<evidence type="ECO:0000256" key="1">
    <source>
        <dbReference type="ARBA" id="ARBA00008270"/>
    </source>
</evidence>
<gene>
    <name evidence="4" type="ORF">HMI49_15475</name>
</gene>
<organism evidence="4 5">
    <name type="scientific">Corallococcus exercitus</name>
    <dbReference type="NCBI Taxonomy" id="2316736"/>
    <lineage>
        <taxon>Bacteria</taxon>
        <taxon>Pseudomonadati</taxon>
        <taxon>Myxococcota</taxon>
        <taxon>Myxococcia</taxon>
        <taxon>Myxococcales</taxon>
        <taxon>Cystobacterineae</taxon>
        <taxon>Myxococcaceae</taxon>
        <taxon>Corallococcus</taxon>
    </lineage>
</organism>
<keyword evidence="2" id="KW-0413">Isomerase</keyword>
<evidence type="ECO:0000256" key="2">
    <source>
        <dbReference type="ARBA" id="ARBA00023235"/>
    </source>
</evidence>
<comment type="similarity">
    <text evidence="1">Belongs to the PhzF family.</text>
</comment>
<dbReference type="SUPFAM" id="SSF54506">
    <property type="entry name" value="Diaminopimelate epimerase-like"/>
    <property type="match status" value="1"/>
</dbReference>
<dbReference type="InterPro" id="IPR003719">
    <property type="entry name" value="Phenazine_PhzF-like"/>
</dbReference>
<evidence type="ECO:0000313" key="4">
    <source>
        <dbReference type="EMBL" id="NOK34601.1"/>
    </source>
</evidence>
<dbReference type="OrthoDB" id="9788221at2"/>
<dbReference type="GO" id="GO:0005737">
    <property type="term" value="C:cytoplasm"/>
    <property type="evidence" value="ECO:0007669"/>
    <property type="project" value="TreeGrafter"/>
</dbReference>
<reference evidence="4 5" key="1">
    <citation type="submission" date="2020-05" db="EMBL/GenBank/DDBJ databases">
        <authorList>
            <person name="Whitworth D."/>
        </authorList>
    </citation>
    <scope>NUCLEOTIDE SEQUENCE [LARGE SCALE GENOMIC DNA]</scope>
    <source>
        <strain evidence="4 5">AB043B</strain>
    </source>
</reference>
<protein>
    <submittedName>
        <fullName evidence="4">PhzF family phenazine biosynthesis protein</fullName>
    </submittedName>
</protein>
<dbReference type="PIRSF" id="PIRSF016184">
    <property type="entry name" value="PhzC_PhzF"/>
    <property type="match status" value="1"/>
</dbReference>
<name>A0A3A8IJ49_9BACT</name>
<dbReference type="Proteomes" id="UP000563426">
    <property type="component" value="Unassembled WGS sequence"/>
</dbReference>
<dbReference type="EMBL" id="JABFJV010000076">
    <property type="protein sequence ID" value="NOK34601.1"/>
    <property type="molecule type" value="Genomic_DNA"/>
</dbReference>
<dbReference type="RefSeq" id="WP_120526097.1">
    <property type="nucleotide sequence ID" value="NZ_JABFJV010000076.1"/>
</dbReference>
<dbReference type="GO" id="GO:0016853">
    <property type="term" value="F:isomerase activity"/>
    <property type="evidence" value="ECO:0007669"/>
    <property type="project" value="UniProtKB-KW"/>
</dbReference>
<feature type="active site" evidence="3">
    <location>
        <position position="44"/>
    </location>
</feature>
<comment type="caution">
    <text evidence="4">The sequence shown here is derived from an EMBL/GenBank/DDBJ whole genome shotgun (WGS) entry which is preliminary data.</text>
</comment>
<dbReference type="Pfam" id="PF02567">
    <property type="entry name" value="PhzC-PhzF"/>
    <property type="match status" value="1"/>
</dbReference>
<accession>A0A3A8IJ49</accession>
<dbReference type="AlphaFoldDB" id="A0A3A8IJ49"/>
<evidence type="ECO:0000313" key="5">
    <source>
        <dbReference type="Proteomes" id="UP000563426"/>
    </source>
</evidence>
<keyword evidence="5" id="KW-1185">Reference proteome</keyword>
<dbReference type="PANTHER" id="PTHR13774">
    <property type="entry name" value="PHENAZINE BIOSYNTHESIS PROTEIN"/>
    <property type="match status" value="1"/>
</dbReference>
<dbReference type="Gene3D" id="3.10.310.10">
    <property type="entry name" value="Diaminopimelate Epimerase, Chain A, domain 1"/>
    <property type="match status" value="2"/>
</dbReference>
<dbReference type="NCBIfam" id="TIGR00654">
    <property type="entry name" value="PhzF_family"/>
    <property type="match status" value="1"/>
</dbReference>
<evidence type="ECO:0000256" key="3">
    <source>
        <dbReference type="PIRSR" id="PIRSR016184-1"/>
    </source>
</evidence>
<dbReference type="PANTHER" id="PTHR13774:SF39">
    <property type="entry name" value="BIOSYNTHESIS PROTEIN, PUTATIVE-RELATED"/>
    <property type="match status" value="1"/>
</dbReference>
<sequence length="295" mass="31003">MQVHIIDAFTRTAGAGNRAGVVLDASALDVPTMQRAAAAVSASETAFLLSRPGDATVRLRYFTPADEIPFCGHATVATFHLLAEKGLLKSPGTYTLECPGGTFGIELEPRGTQGTRVWITTPQPPVQPNPVAMEALMATLGGTAAQVDPTLPVIRQGHRLVVPLRRLADLEALTPRGAAMNALLMPHGLRGVYLFTREAKEEGSVAQARYFVPGFGILEDPVTGSAAGPLAAWLAEHGSLRLPEQGGSVDGRIEQGDTLGKPGRIDIQVTGRPGHIERARVGGVALTVMDATLLA</sequence>